<sequence>MRPLTSRAPHCYAPQTAKMKICRRTPRNLCGDVTENARESFEAPDASTGVLVPDMLYGEPLSREDSSCDTDETGLGANKSKKTIVAKTNLNSADHSEEQMSPLQSSREMRNHLQPVVLLKTLESVNGSTSYHCGNCQHTTYNVDSLIEHHHCCHSVAPKTFPRHKCNLCPAVFCYSSGKYRHMKKHELFKLTGKMFRYRNSVFSMSKTATPSNTNDEEGEMNRNPALSCEFCGKYFATSQSLKKHERSHRGERPYHCLECGKGFKRHSHLIVQIIAPQASCFPYWSTTLCLYAL</sequence>
<organism evidence="7 8">
    <name type="scientific">Echeneis naucrates</name>
    <name type="common">Live sharksucker</name>
    <dbReference type="NCBI Taxonomy" id="173247"/>
    <lineage>
        <taxon>Eukaryota</taxon>
        <taxon>Metazoa</taxon>
        <taxon>Chordata</taxon>
        <taxon>Craniata</taxon>
        <taxon>Vertebrata</taxon>
        <taxon>Euteleostomi</taxon>
        <taxon>Actinopterygii</taxon>
        <taxon>Neopterygii</taxon>
        <taxon>Teleostei</taxon>
        <taxon>Neoteleostei</taxon>
        <taxon>Acanthomorphata</taxon>
        <taxon>Carangaria</taxon>
        <taxon>Carangiformes</taxon>
        <taxon>Echeneidae</taxon>
        <taxon>Echeneis</taxon>
    </lineage>
</organism>
<reference evidence="7" key="1">
    <citation type="submission" date="2021-04" db="EMBL/GenBank/DDBJ databases">
        <authorList>
            <consortium name="Wellcome Sanger Institute Data Sharing"/>
        </authorList>
    </citation>
    <scope>NUCLEOTIDE SEQUENCE [LARGE SCALE GENOMIC DNA]</scope>
</reference>
<dbReference type="SMART" id="SM00355">
    <property type="entry name" value="ZnF_C2H2"/>
    <property type="match status" value="3"/>
</dbReference>
<protein>
    <recommendedName>
        <fullName evidence="6">C2H2-type domain-containing protein</fullName>
    </recommendedName>
</protein>
<dbReference type="PROSITE" id="PS00028">
    <property type="entry name" value="ZINC_FINGER_C2H2_1"/>
    <property type="match status" value="2"/>
</dbReference>
<dbReference type="Pfam" id="PF00096">
    <property type="entry name" value="zf-C2H2"/>
    <property type="match status" value="1"/>
</dbReference>
<dbReference type="GO" id="GO:0000977">
    <property type="term" value="F:RNA polymerase II transcription regulatory region sequence-specific DNA binding"/>
    <property type="evidence" value="ECO:0007669"/>
    <property type="project" value="TreeGrafter"/>
</dbReference>
<keyword evidence="4" id="KW-0862">Zinc</keyword>
<dbReference type="GO" id="GO:0000981">
    <property type="term" value="F:DNA-binding transcription factor activity, RNA polymerase II-specific"/>
    <property type="evidence" value="ECO:0007669"/>
    <property type="project" value="TreeGrafter"/>
</dbReference>
<accession>A0A665T8J7</accession>
<dbReference type="InterPro" id="IPR013087">
    <property type="entry name" value="Znf_C2H2_type"/>
</dbReference>
<evidence type="ECO:0000256" key="1">
    <source>
        <dbReference type="ARBA" id="ARBA00022723"/>
    </source>
</evidence>
<keyword evidence="1" id="KW-0479">Metal-binding</keyword>
<evidence type="ECO:0000256" key="3">
    <source>
        <dbReference type="ARBA" id="ARBA00022771"/>
    </source>
</evidence>
<evidence type="ECO:0000259" key="6">
    <source>
        <dbReference type="PROSITE" id="PS50157"/>
    </source>
</evidence>
<dbReference type="Proteomes" id="UP000472264">
    <property type="component" value="Chromosome 6"/>
</dbReference>
<reference evidence="7" key="2">
    <citation type="submission" date="2025-08" db="UniProtKB">
        <authorList>
            <consortium name="Ensembl"/>
        </authorList>
    </citation>
    <scope>IDENTIFICATION</scope>
</reference>
<dbReference type="InterPro" id="IPR036236">
    <property type="entry name" value="Znf_C2H2_sf"/>
</dbReference>
<dbReference type="AlphaFoldDB" id="A0A665T8J7"/>
<evidence type="ECO:0000313" key="7">
    <source>
        <dbReference type="Ensembl" id="ENSENLP00000003073.1"/>
    </source>
</evidence>
<dbReference type="SUPFAM" id="SSF57667">
    <property type="entry name" value="beta-beta-alpha zinc fingers"/>
    <property type="match status" value="1"/>
</dbReference>
<dbReference type="PROSITE" id="PS50157">
    <property type="entry name" value="ZINC_FINGER_C2H2_2"/>
    <property type="match status" value="1"/>
</dbReference>
<evidence type="ECO:0000256" key="2">
    <source>
        <dbReference type="ARBA" id="ARBA00022737"/>
    </source>
</evidence>
<dbReference type="FunFam" id="3.30.160.60:FF:000176">
    <property type="entry name" value="zinc finger protein 70"/>
    <property type="match status" value="1"/>
</dbReference>
<keyword evidence="8" id="KW-1185">Reference proteome</keyword>
<gene>
    <name evidence="7" type="primary">znf1035</name>
</gene>
<evidence type="ECO:0000256" key="4">
    <source>
        <dbReference type="ARBA" id="ARBA00022833"/>
    </source>
</evidence>
<dbReference type="GO" id="GO:0005634">
    <property type="term" value="C:nucleus"/>
    <property type="evidence" value="ECO:0007669"/>
    <property type="project" value="TreeGrafter"/>
</dbReference>
<dbReference type="PANTHER" id="PTHR24379">
    <property type="entry name" value="KRAB AND ZINC FINGER DOMAIN-CONTAINING"/>
    <property type="match status" value="1"/>
</dbReference>
<feature type="domain" description="C2H2-type" evidence="6">
    <location>
        <begin position="227"/>
        <end position="254"/>
    </location>
</feature>
<proteinExistence type="predicted"/>
<keyword evidence="2" id="KW-0677">Repeat</keyword>
<evidence type="ECO:0000256" key="5">
    <source>
        <dbReference type="PROSITE-ProRule" id="PRU00042"/>
    </source>
</evidence>
<dbReference type="PANTHER" id="PTHR24379:SF127">
    <property type="entry name" value="BLOODY FINGERS-RELATED"/>
    <property type="match status" value="1"/>
</dbReference>
<name>A0A665T8J7_ECHNA</name>
<dbReference type="Gene3D" id="3.30.160.60">
    <property type="entry name" value="Classic Zinc Finger"/>
    <property type="match status" value="2"/>
</dbReference>
<reference evidence="7" key="3">
    <citation type="submission" date="2025-09" db="UniProtKB">
        <authorList>
            <consortium name="Ensembl"/>
        </authorList>
    </citation>
    <scope>IDENTIFICATION</scope>
</reference>
<evidence type="ECO:0000313" key="8">
    <source>
        <dbReference type="Proteomes" id="UP000472264"/>
    </source>
</evidence>
<dbReference type="GO" id="GO:0008270">
    <property type="term" value="F:zinc ion binding"/>
    <property type="evidence" value="ECO:0007669"/>
    <property type="project" value="UniProtKB-KW"/>
</dbReference>
<keyword evidence="3 5" id="KW-0863">Zinc-finger</keyword>
<dbReference type="Ensembl" id="ENSENLT00000003255.1">
    <property type="protein sequence ID" value="ENSENLP00000003073.1"/>
    <property type="gene ID" value="ENSENLG00000001498.1"/>
</dbReference>